<keyword evidence="2" id="KW-1185">Reference proteome</keyword>
<evidence type="ECO:0000313" key="2">
    <source>
        <dbReference type="Proteomes" id="UP000185904"/>
    </source>
</evidence>
<dbReference type="AlphaFoldDB" id="A0A178CXQ2"/>
<comment type="caution">
    <text evidence="1">The sequence shown here is derived from an EMBL/GenBank/DDBJ whole genome shotgun (WGS) entry which is preliminary data.</text>
</comment>
<protein>
    <submittedName>
        <fullName evidence="1">Uncharacterized protein</fullName>
    </submittedName>
</protein>
<evidence type="ECO:0000313" key="1">
    <source>
        <dbReference type="EMBL" id="OAL33833.1"/>
    </source>
</evidence>
<gene>
    <name evidence="1" type="ORF">AYO20_06844</name>
</gene>
<accession>A0A178CXQ2</accession>
<dbReference type="GeneID" id="34590257"/>
<reference evidence="1 2" key="1">
    <citation type="submission" date="2016-03" db="EMBL/GenBank/DDBJ databases">
        <title>The draft genome sequence of Fonsecaea nubica causative agent of cutaneous subcutaneous infection in human host.</title>
        <authorList>
            <person name="Costa F."/>
            <person name="Sybren D.H."/>
            <person name="Raittz R.T."/>
            <person name="Weiss V.A."/>
            <person name="Leao A.C."/>
            <person name="Gomes R."/>
            <person name="De Souza E.M."/>
            <person name="Pedrosa F.O."/>
            <person name="Steffens M.B."/>
            <person name="Bombassaro A."/>
            <person name="Tadra-Sfeir M.Z."/>
            <person name="Moreno L.F."/>
            <person name="Najafzadeh M.J."/>
            <person name="Felipe M.S."/>
            <person name="Teixeira M."/>
            <person name="Sun J."/>
            <person name="Xi L."/>
            <person name="Castro M.A."/>
            <person name="Vicente V.A."/>
        </authorList>
    </citation>
    <scope>NUCLEOTIDE SEQUENCE [LARGE SCALE GENOMIC DNA]</scope>
    <source>
        <strain evidence="1 2">CBS 269.64</strain>
    </source>
</reference>
<dbReference type="OrthoDB" id="4144231at2759"/>
<dbReference type="EMBL" id="LVCJ01000045">
    <property type="protein sequence ID" value="OAL33833.1"/>
    <property type="molecule type" value="Genomic_DNA"/>
</dbReference>
<sequence>MANANAISVDNRVLKSGRADVLLIDQIDTQVALAGKAHEGGGAMVHVFLYGATNTVMDFIVLGRHSGAQAVVRGMPPAKNKIGCIIGRFDSADEPTAALMRQMDEITDAKIVRQAEVYRMTLVGCE</sequence>
<name>A0A178CXQ2_9EURO</name>
<dbReference type="RefSeq" id="XP_022498845.1">
    <property type="nucleotide sequence ID" value="XM_022645132.1"/>
</dbReference>
<dbReference type="Proteomes" id="UP000185904">
    <property type="component" value="Unassembled WGS sequence"/>
</dbReference>
<proteinExistence type="predicted"/>
<organism evidence="1 2">
    <name type="scientific">Fonsecaea nubica</name>
    <dbReference type="NCBI Taxonomy" id="856822"/>
    <lineage>
        <taxon>Eukaryota</taxon>
        <taxon>Fungi</taxon>
        <taxon>Dikarya</taxon>
        <taxon>Ascomycota</taxon>
        <taxon>Pezizomycotina</taxon>
        <taxon>Eurotiomycetes</taxon>
        <taxon>Chaetothyriomycetidae</taxon>
        <taxon>Chaetothyriales</taxon>
        <taxon>Herpotrichiellaceae</taxon>
        <taxon>Fonsecaea</taxon>
    </lineage>
</organism>